<keyword evidence="3" id="KW-1185">Reference proteome</keyword>
<dbReference type="AlphaFoldDB" id="A0A9W9XCJ2"/>
<feature type="region of interest" description="Disordered" evidence="1">
    <location>
        <begin position="168"/>
        <end position="212"/>
    </location>
</feature>
<reference evidence="2" key="1">
    <citation type="submission" date="2022-12" db="EMBL/GenBank/DDBJ databases">
        <authorList>
            <person name="Petersen C."/>
        </authorList>
    </citation>
    <scope>NUCLEOTIDE SEQUENCE</scope>
    <source>
        <strain evidence="2">IBT 30728</strain>
    </source>
</reference>
<comment type="caution">
    <text evidence="2">The sequence shown here is derived from an EMBL/GenBank/DDBJ whole genome shotgun (WGS) entry which is preliminary data.</text>
</comment>
<evidence type="ECO:0000256" key="1">
    <source>
        <dbReference type="SAM" id="MobiDB-lite"/>
    </source>
</evidence>
<feature type="compositionally biased region" description="Basic and acidic residues" evidence="1">
    <location>
        <begin position="118"/>
        <end position="140"/>
    </location>
</feature>
<proteinExistence type="predicted"/>
<reference evidence="2" key="2">
    <citation type="journal article" date="2023" name="IMA Fungus">
        <title>Comparative genomic study of the Penicillium genus elucidates a diverse pangenome and 15 lateral gene transfer events.</title>
        <authorList>
            <person name="Petersen C."/>
            <person name="Sorensen T."/>
            <person name="Nielsen M.R."/>
            <person name="Sondergaard T.E."/>
            <person name="Sorensen J.L."/>
            <person name="Fitzpatrick D.A."/>
            <person name="Frisvad J.C."/>
            <person name="Nielsen K.L."/>
        </authorList>
    </citation>
    <scope>NUCLEOTIDE SEQUENCE</scope>
    <source>
        <strain evidence="2">IBT 30728</strain>
    </source>
</reference>
<dbReference type="RefSeq" id="XP_056790795.1">
    <property type="nucleotide sequence ID" value="XM_056933254.1"/>
</dbReference>
<feature type="region of interest" description="Disordered" evidence="1">
    <location>
        <begin position="432"/>
        <end position="452"/>
    </location>
</feature>
<gene>
    <name evidence="2" type="ORF">N7539_003652</name>
</gene>
<evidence type="ECO:0000313" key="3">
    <source>
        <dbReference type="Proteomes" id="UP001148312"/>
    </source>
</evidence>
<name>A0A9W9XCJ2_9EURO</name>
<dbReference type="GeneID" id="81623503"/>
<protein>
    <submittedName>
        <fullName evidence="2">Uncharacterized protein</fullName>
    </submittedName>
</protein>
<organism evidence="2 3">
    <name type="scientific">Penicillium diatomitis</name>
    <dbReference type="NCBI Taxonomy" id="2819901"/>
    <lineage>
        <taxon>Eukaryota</taxon>
        <taxon>Fungi</taxon>
        <taxon>Dikarya</taxon>
        <taxon>Ascomycota</taxon>
        <taxon>Pezizomycotina</taxon>
        <taxon>Eurotiomycetes</taxon>
        <taxon>Eurotiomycetidae</taxon>
        <taxon>Eurotiales</taxon>
        <taxon>Aspergillaceae</taxon>
        <taxon>Penicillium</taxon>
    </lineage>
</organism>
<feature type="compositionally biased region" description="Low complexity" evidence="1">
    <location>
        <begin position="141"/>
        <end position="152"/>
    </location>
</feature>
<feature type="compositionally biased region" description="Basic residues" evidence="1">
    <location>
        <begin position="437"/>
        <end position="452"/>
    </location>
</feature>
<accession>A0A9W9XCJ2</accession>
<sequence length="452" mass="50700">MVRITTNSQPEWPSVPEAAEINAAEARDAIRRHIFLCQGISQTARERYQGFLPMRDVLHFSRWTENVLWQVFPHVGVAGDISSAANTPWGWIPSDEPASSQEDMPGGNDHTGLTSDSELCHDSEATESEMRDPNVDDVARSSRSCSSASDYSPDGKIKCEEAVGSFRTKAPDTPGLLEAIPARDPRYAGDDDRDQPIREPSQPCLPLPQQYSQPDESQHILRLKWNRTVAFPRPGRINVDKVIRQICLGLGVGVKSIKIMARQFTADLHVQTTEDRATLLATKTEWLRHLSLEGFEAQVDEAAKSTPLRVRKKAERSEFGFRIHWVCTCPPYKDSSHADPSSITKDVRKALAASGKPLLSLAACDVDSVQVRRSGDVWVFASSSSFRDLMVRPENASAWLPCLECGHRAQIYTHRVPSSRSRETAVQRSIVNVDARRQKRREKRRLARTQKR</sequence>
<dbReference type="EMBL" id="JAPWDQ010000004">
    <property type="protein sequence ID" value="KAJ5488762.1"/>
    <property type="molecule type" value="Genomic_DNA"/>
</dbReference>
<dbReference type="Proteomes" id="UP001148312">
    <property type="component" value="Unassembled WGS sequence"/>
</dbReference>
<evidence type="ECO:0000313" key="2">
    <source>
        <dbReference type="EMBL" id="KAJ5488762.1"/>
    </source>
</evidence>
<feature type="compositionally biased region" description="Basic and acidic residues" evidence="1">
    <location>
        <begin position="181"/>
        <end position="197"/>
    </location>
</feature>
<feature type="region of interest" description="Disordered" evidence="1">
    <location>
        <begin position="88"/>
        <end position="154"/>
    </location>
</feature>